<dbReference type="PANTHER" id="PTHR34203">
    <property type="entry name" value="METHYLTRANSFERASE, FKBM FAMILY PROTEIN"/>
    <property type="match status" value="1"/>
</dbReference>
<keyword evidence="2" id="KW-0489">Methyltransferase</keyword>
<dbReference type="PANTHER" id="PTHR34203:SF15">
    <property type="entry name" value="SLL1173 PROTEIN"/>
    <property type="match status" value="1"/>
</dbReference>
<dbReference type="GO" id="GO:0008168">
    <property type="term" value="F:methyltransferase activity"/>
    <property type="evidence" value="ECO:0007669"/>
    <property type="project" value="UniProtKB-KW"/>
</dbReference>
<accession>A0A9D1HAN0</accession>
<reference evidence="2" key="1">
    <citation type="submission" date="2020-10" db="EMBL/GenBank/DDBJ databases">
        <authorList>
            <person name="Gilroy R."/>
        </authorList>
    </citation>
    <scope>NUCLEOTIDE SEQUENCE</scope>
    <source>
        <strain evidence="2">CHK176-22527</strain>
    </source>
</reference>
<reference evidence="2" key="2">
    <citation type="journal article" date="2021" name="PeerJ">
        <title>Extensive microbial diversity within the chicken gut microbiome revealed by metagenomics and culture.</title>
        <authorList>
            <person name="Gilroy R."/>
            <person name="Ravi A."/>
            <person name="Getino M."/>
            <person name="Pursley I."/>
            <person name="Horton D.L."/>
            <person name="Alikhan N.F."/>
            <person name="Baker D."/>
            <person name="Gharbi K."/>
            <person name="Hall N."/>
            <person name="Watson M."/>
            <person name="Adriaenssens E.M."/>
            <person name="Foster-Nyarko E."/>
            <person name="Jarju S."/>
            <person name="Secka A."/>
            <person name="Antonio M."/>
            <person name="Oren A."/>
            <person name="Chaudhuri R.R."/>
            <person name="La Ragione R."/>
            <person name="Hildebrand F."/>
            <person name="Pallen M.J."/>
        </authorList>
    </citation>
    <scope>NUCLEOTIDE SEQUENCE</scope>
    <source>
        <strain evidence="2">CHK176-22527</strain>
    </source>
</reference>
<protein>
    <submittedName>
        <fullName evidence="2">FkbM family methyltransferase</fullName>
    </submittedName>
</protein>
<sequence>MNIIDRNFFAFADEISSISEKEIYYRMRRAFDKVPVKTQRSCMEFFGRFGFWGRLDIDKGIYEEIELKAKELNEHIEDFVRFYEQLSDYRSKKTLYGILNNWYSYDFDTTTRTKEYLFDEYFDLDVVKCDEKEVIADLGAYTGDTVLSYIRNYGEECYKKIYCYEITPEIFTVLESNLKDVRDVELIRKGVADKPGRMTIVGNEASVSANTLGEGGGEEVEVTTLDIDISEPVTLIKADIEGSEQKAIAGAARHIAKDHPKLLISVYHGNEDLWKVPKMISDISDDYSFYLRYRSSPVYPTEISLIAV</sequence>
<dbReference type="InterPro" id="IPR006342">
    <property type="entry name" value="FkbM_mtfrase"/>
</dbReference>
<dbReference type="AlphaFoldDB" id="A0A9D1HAN0"/>
<dbReference type="InterPro" id="IPR052514">
    <property type="entry name" value="SAM-dependent_MTase"/>
</dbReference>
<keyword evidence="2" id="KW-0808">Transferase</keyword>
<gene>
    <name evidence="2" type="ORF">IAD12_00475</name>
</gene>
<name>A0A9D1HAN0_9FIRM</name>
<evidence type="ECO:0000313" key="2">
    <source>
        <dbReference type="EMBL" id="HIT98713.1"/>
    </source>
</evidence>
<dbReference type="Gene3D" id="3.40.50.150">
    <property type="entry name" value="Vaccinia Virus protein VP39"/>
    <property type="match status" value="1"/>
</dbReference>
<dbReference type="Proteomes" id="UP000824159">
    <property type="component" value="Unassembled WGS sequence"/>
</dbReference>
<comment type="caution">
    <text evidence="2">The sequence shown here is derived from an EMBL/GenBank/DDBJ whole genome shotgun (WGS) entry which is preliminary data.</text>
</comment>
<dbReference type="EMBL" id="DVLX01000007">
    <property type="protein sequence ID" value="HIT98713.1"/>
    <property type="molecule type" value="Genomic_DNA"/>
</dbReference>
<dbReference type="NCBIfam" id="TIGR01444">
    <property type="entry name" value="fkbM_fam"/>
    <property type="match status" value="1"/>
</dbReference>
<organism evidence="2 3">
    <name type="scientific">Candidatus Allocopromorpha excrementavium</name>
    <dbReference type="NCBI Taxonomy" id="2840741"/>
    <lineage>
        <taxon>Bacteria</taxon>
        <taxon>Bacillati</taxon>
        <taxon>Bacillota</taxon>
        <taxon>Clostridia</taxon>
        <taxon>Eubacteriales</taxon>
        <taxon>Eubacteriaceae</taxon>
        <taxon>Eubacteriaceae incertae sedis</taxon>
        <taxon>Candidatus Allocopromorpha</taxon>
    </lineage>
</organism>
<dbReference type="GO" id="GO:0032259">
    <property type="term" value="P:methylation"/>
    <property type="evidence" value="ECO:0007669"/>
    <property type="project" value="UniProtKB-KW"/>
</dbReference>
<feature type="domain" description="Methyltransferase FkbM" evidence="1">
    <location>
        <begin position="137"/>
        <end position="274"/>
    </location>
</feature>
<proteinExistence type="predicted"/>
<dbReference type="InterPro" id="IPR029063">
    <property type="entry name" value="SAM-dependent_MTases_sf"/>
</dbReference>
<dbReference type="Pfam" id="PF05050">
    <property type="entry name" value="Methyltransf_21"/>
    <property type="match status" value="1"/>
</dbReference>
<evidence type="ECO:0000259" key="1">
    <source>
        <dbReference type="Pfam" id="PF05050"/>
    </source>
</evidence>
<evidence type="ECO:0000313" key="3">
    <source>
        <dbReference type="Proteomes" id="UP000824159"/>
    </source>
</evidence>
<dbReference type="SUPFAM" id="SSF53335">
    <property type="entry name" value="S-adenosyl-L-methionine-dependent methyltransferases"/>
    <property type="match status" value="1"/>
</dbReference>